<dbReference type="Pfam" id="PF00005">
    <property type="entry name" value="ABC_tran"/>
    <property type="match status" value="1"/>
</dbReference>
<keyword evidence="6" id="KW-1185">Reference proteome</keyword>
<gene>
    <name evidence="5" type="ORF">YH66_01105</name>
</gene>
<dbReference type="GO" id="GO:0022857">
    <property type="term" value="F:transmembrane transporter activity"/>
    <property type="evidence" value="ECO:0007669"/>
    <property type="project" value="TreeGrafter"/>
</dbReference>
<dbReference type="SMART" id="SM00382">
    <property type="entry name" value="AAA"/>
    <property type="match status" value="1"/>
</dbReference>
<dbReference type="PATRIC" id="fig|92706.3.peg.227"/>
<dbReference type="InterPro" id="IPR003439">
    <property type="entry name" value="ABC_transporter-like_ATP-bd"/>
</dbReference>
<protein>
    <submittedName>
        <fullName evidence="5">Peptide ABC transporter ATPase</fullName>
    </submittedName>
</protein>
<dbReference type="PANTHER" id="PTHR24220:SF86">
    <property type="entry name" value="ABC TRANSPORTER ABCH.1"/>
    <property type="match status" value="1"/>
</dbReference>
<dbReference type="Gene3D" id="3.40.50.300">
    <property type="entry name" value="P-loop containing nucleotide triphosphate hydrolases"/>
    <property type="match status" value="1"/>
</dbReference>
<dbReference type="PROSITE" id="PS50893">
    <property type="entry name" value="ABC_TRANSPORTER_2"/>
    <property type="match status" value="1"/>
</dbReference>
<evidence type="ECO:0000256" key="1">
    <source>
        <dbReference type="ARBA" id="ARBA00022448"/>
    </source>
</evidence>
<reference evidence="5 6" key="1">
    <citation type="submission" date="2015-04" db="EMBL/GenBank/DDBJ databases">
        <title>Complete Genome Sequence of Brevibacterium flavum ATCC 15168.</title>
        <authorList>
            <person name="Ahn J."/>
            <person name="Park G."/>
            <person name="Jeon W."/>
            <person name="Jang Y."/>
            <person name="Jang M."/>
            <person name="Lee H."/>
            <person name="Lee H."/>
        </authorList>
    </citation>
    <scope>NUCLEOTIDE SEQUENCE [LARGE SCALE GENOMIC DNA]</scope>
    <source>
        <strain evidence="5 6">ATCC 15168</strain>
    </source>
</reference>
<organism evidence="5 6">
    <name type="scientific">[Brevibacterium] flavum</name>
    <dbReference type="NCBI Taxonomy" id="92706"/>
    <lineage>
        <taxon>Bacteria</taxon>
        <taxon>Bacillati</taxon>
        <taxon>Actinomycetota</taxon>
        <taxon>Actinomycetes</taxon>
        <taxon>Mycobacteriales</taxon>
        <taxon>Corynebacteriaceae</taxon>
        <taxon>Corynebacterium</taxon>
    </lineage>
</organism>
<evidence type="ECO:0000259" key="4">
    <source>
        <dbReference type="PROSITE" id="PS50893"/>
    </source>
</evidence>
<name>A0A0F6WPE9_9CORY</name>
<dbReference type="InterPro" id="IPR027417">
    <property type="entry name" value="P-loop_NTPase"/>
</dbReference>
<dbReference type="HOGENOM" id="CLU_000604_1_22_11"/>
<dbReference type="InterPro" id="IPR015854">
    <property type="entry name" value="ABC_transpr_LolD-like"/>
</dbReference>
<feature type="domain" description="ABC transporter" evidence="4">
    <location>
        <begin position="2"/>
        <end position="203"/>
    </location>
</feature>
<keyword evidence="3" id="KW-0067">ATP-binding</keyword>
<dbReference type="CDD" id="cd03255">
    <property type="entry name" value="ABC_MJ0796_LolCDE_FtsE"/>
    <property type="match status" value="1"/>
</dbReference>
<keyword evidence="1" id="KW-0813">Transport</keyword>
<dbReference type="RefSeq" id="WP_003863455.1">
    <property type="nucleotide sequence ID" value="NZ_CP011309.1"/>
</dbReference>
<accession>A0A0F6WPE9</accession>
<dbReference type="GO" id="GO:0005886">
    <property type="term" value="C:plasma membrane"/>
    <property type="evidence" value="ECO:0007669"/>
    <property type="project" value="TreeGrafter"/>
</dbReference>
<dbReference type="EMBL" id="CP011309">
    <property type="protein sequence ID" value="AKF26251.1"/>
    <property type="molecule type" value="Genomic_DNA"/>
</dbReference>
<keyword evidence="2" id="KW-0547">Nucleotide-binding</keyword>
<proteinExistence type="predicted"/>
<sequence>MIEINDLKKSFGVRILWQGLSHKFLPGTMTALTGASGSGKSTLLNCLGTLDKPSSGQILVEDVDLLKLSTRKQRLYRKNTVGYLFQDYALIPDRTVKFNLQLAVEKHKWPEIPQVLHAVGLESFEEKPVFELSGGEQQRTALARVLLKNPRIILADEPTGALDLTNSELVIEALRALADKGATVVVATHSPLFRESADTIIKL</sequence>
<evidence type="ECO:0000256" key="3">
    <source>
        <dbReference type="ARBA" id="ARBA00022840"/>
    </source>
</evidence>
<dbReference type="SUPFAM" id="SSF52540">
    <property type="entry name" value="P-loop containing nucleoside triphosphate hydrolases"/>
    <property type="match status" value="1"/>
</dbReference>
<dbReference type="GO" id="GO:0005524">
    <property type="term" value="F:ATP binding"/>
    <property type="evidence" value="ECO:0007669"/>
    <property type="project" value="UniProtKB-KW"/>
</dbReference>
<dbReference type="Proteomes" id="UP000034037">
    <property type="component" value="Chromosome"/>
</dbReference>
<dbReference type="AlphaFoldDB" id="A0A0F6WPE9"/>
<evidence type="ECO:0000313" key="6">
    <source>
        <dbReference type="Proteomes" id="UP000034037"/>
    </source>
</evidence>
<dbReference type="PANTHER" id="PTHR24220">
    <property type="entry name" value="IMPORT ATP-BINDING PROTEIN"/>
    <property type="match status" value="1"/>
</dbReference>
<dbReference type="InterPro" id="IPR003593">
    <property type="entry name" value="AAA+_ATPase"/>
</dbReference>
<evidence type="ECO:0000313" key="5">
    <source>
        <dbReference type="EMBL" id="AKF26251.1"/>
    </source>
</evidence>
<dbReference type="GO" id="GO:0016887">
    <property type="term" value="F:ATP hydrolysis activity"/>
    <property type="evidence" value="ECO:0007669"/>
    <property type="project" value="InterPro"/>
</dbReference>
<dbReference type="InterPro" id="IPR017911">
    <property type="entry name" value="MacB-like_ATP-bd"/>
</dbReference>
<evidence type="ECO:0000256" key="2">
    <source>
        <dbReference type="ARBA" id="ARBA00022741"/>
    </source>
</evidence>